<protein>
    <submittedName>
        <fullName evidence="2">Uncharacterized protein</fullName>
    </submittedName>
</protein>
<sequence length="46" mass="4923">MGNTNHASNKVGVSTVAKKRTEQGGNPSINPTKVDDKAAKWVLSER</sequence>
<feature type="region of interest" description="Disordered" evidence="1">
    <location>
        <begin position="1"/>
        <end position="46"/>
    </location>
</feature>
<dbReference type="EMBL" id="CAJOBR010065951">
    <property type="protein sequence ID" value="CAF5083967.1"/>
    <property type="molecule type" value="Genomic_DNA"/>
</dbReference>
<name>A0A822E158_9BILA</name>
<evidence type="ECO:0000313" key="2">
    <source>
        <dbReference type="EMBL" id="CAF5083967.1"/>
    </source>
</evidence>
<dbReference type="AlphaFoldDB" id="A0A822E158"/>
<reference evidence="2" key="1">
    <citation type="submission" date="2021-02" db="EMBL/GenBank/DDBJ databases">
        <authorList>
            <person name="Nowell W R."/>
        </authorList>
    </citation>
    <scope>NUCLEOTIDE SEQUENCE</scope>
</reference>
<gene>
    <name evidence="2" type="ORF">QYT958_LOCUS44044</name>
</gene>
<organism evidence="2 3">
    <name type="scientific">Rotaria socialis</name>
    <dbReference type="NCBI Taxonomy" id="392032"/>
    <lineage>
        <taxon>Eukaryota</taxon>
        <taxon>Metazoa</taxon>
        <taxon>Spiralia</taxon>
        <taxon>Gnathifera</taxon>
        <taxon>Rotifera</taxon>
        <taxon>Eurotatoria</taxon>
        <taxon>Bdelloidea</taxon>
        <taxon>Philodinida</taxon>
        <taxon>Philodinidae</taxon>
        <taxon>Rotaria</taxon>
    </lineage>
</organism>
<evidence type="ECO:0000256" key="1">
    <source>
        <dbReference type="SAM" id="MobiDB-lite"/>
    </source>
</evidence>
<feature type="non-terminal residue" evidence="2">
    <location>
        <position position="46"/>
    </location>
</feature>
<feature type="compositionally biased region" description="Polar residues" evidence="1">
    <location>
        <begin position="1"/>
        <end position="12"/>
    </location>
</feature>
<dbReference type="Proteomes" id="UP000663848">
    <property type="component" value="Unassembled WGS sequence"/>
</dbReference>
<comment type="caution">
    <text evidence="2">The sequence shown here is derived from an EMBL/GenBank/DDBJ whole genome shotgun (WGS) entry which is preliminary data.</text>
</comment>
<accession>A0A822E158</accession>
<proteinExistence type="predicted"/>
<feature type="compositionally biased region" description="Basic and acidic residues" evidence="1">
    <location>
        <begin position="33"/>
        <end position="46"/>
    </location>
</feature>
<evidence type="ECO:0000313" key="3">
    <source>
        <dbReference type="Proteomes" id="UP000663848"/>
    </source>
</evidence>